<name>A0AAN6Y8G3_9PEZI</name>
<reference evidence="3" key="2">
    <citation type="submission" date="2023-05" db="EMBL/GenBank/DDBJ databases">
        <authorList>
            <consortium name="Lawrence Berkeley National Laboratory"/>
            <person name="Steindorff A."/>
            <person name="Hensen N."/>
            <person name="Bonometti L."/>
            <person name="Westerberg I."/>
            <person name="Brannstrom I.O."/>
            <person name="Guillou S."/>
            <person name="Cros-Aarteil S."/>
            <person name="Calhoun S."/>
            <person name="Haridas S."/>
            <person name="Kuo A."/>
            <person name="Mondo S."/>
            <person name="Pangilinan J."/>
            <person name="Riley R."/>
            <person name="Labutti K."/>
            <person name="Andreopoulos B."/>
            <person name="Lipzen A."/>
            <person name="Chen C."/>
            <person name="Yanf M."/>
            <person name="Daum C."/>
            <person name="Ng V."/>
            <person name="Clum A."/>
            <person name="Ohm R."/>
            <person name="Martin F."/>
            <person name="Silar P."/>
            <person name="Natvig D."/>
            <person name="Lalanne C."/>
            <person name="Gautier V."/>
            <person name="Ament-Velasquez S.L."/>
            <person name="Kruys A."/>
            <person name="Hutchinson M.I."/>
            <person name="Powell A.J."/>
            <person name="Barry K."/>
            <person name="Miller A.N."/>
            <person name="Grigoriev I.V."/>
            <person name="Debuchy R."/>
            <person name="Gladieux P."/>
            <person name="Thoren M.H."/>
            <person name="Johannesson H."/>
        </authorList>
    </citation>
    <scope>NUCLEOTIDE SEQUENCE</scope>
    <source>
        <strain evidence="3">PSN293</strain>
    </source>
</reference>
<sequence>MVDVMDRSGDPKVGEPGTKRQQTGSQALLLRTVDPTTSTTMPARNKLLSLFSSLLAMLNRILAWLDFVVHYMSNYILYFIFNGLKPQRHTTPSPLKGYAPSVVVTGASEGIGLATSLYLATKGYTVFATVPNANEVHKVCDAVSASESATHLPPNAIHTLVMDVLSPESISHCVEEISSRIGSDPQRRLVGVVNNAGYCMISPMEATPLSDVRKIFELDFFAYISVIHAFMPIIKKNKGRFVNIGSVGGFFNPPMWAPYSALKAAIEGMTRSWRLELMPFGVGMTTIRPGFTRSGGIGGKIKNALDGYYDGLNGHRDGEKNGTGQVPVGVDSFGRLVKSEMPLGEAEEKVYRPMLDQWFKSVMVAADGGAQDAEAVAKTVHDAMSDRFLMPYYTVGTSALLGQMVRDLCPESVYEFAVAKTFGCL</sequence>
<evidence type="ECO:0000313" key="4">
    <source>
        <dbReference type="Proteomes" id="UP001301769"/>
    </source>
</evidence>
<comment type="similarity">
    <text evidence="1">Belongs to the short-chain dehydrogenases/reductases (SDR) family.</text>
</comment>
<feature type="compositionally biased region" description="Basic and acidic residues" evidence="2">
    <location>
        <begin position="1"/>
        <end position="13"/>
    </location>
</feature>
<feature type="region of interest" description="Disordered" evidence="2">
    <location>
        <begin position="1"/>
        <end position="26"/>
    </location>
</feature>
<organism evidence="3 4">
    <name type="scientific">Rhypophila decipiens</name>
    <dbReference type="NCBI Taxonomy" id="261697"/>
    <lineage>
        <taxon>Eukaryota</taxon>
        <taxon>Fungi</taxon>
        <taxon>Dikarya</taxon>
        <taxon>Ascomycota</taxon>
        <taxon>Pezizomycotina</taxon>
        <taxon>Sordariomycetes</taxon>
        <taxon>Sordariomycetidae</taxon>
        <taxon>Sordariales</taxon>
        <taxon>Naviculisporaceae</taxon>
        <taxon>Rhypophila</taxon>
    </lineage>
</organism>
<dbReference type="SUPFAM" id="SSF51735">
    <property type="entry name" value="NAD(P)-binding Rossmann-fold domains"/>
    <property type="match status" value="1"/>
</dbReference>
<evidence type="ECO:0000256" key="1">
    <source>
        <dbReference type="RuleBase" id="RU000363"/>
    </source>
</evidence>
<dbReference type="GO" id="GO:0008202">
    <property type="term" value="P:steroid metabolic process"/>
    <property type="evidence" value="ECO:0007669"/>
    <property type="project" value="TreeGrafter"/>
</dbReference>
<dbReference type="AlphaFoldDB" id="A0AAN6Y8G3"/>
<dbReference type="PRINTS" id="PR00081">
    <property type="entry name" value="GDHRDH"/>
</dbReference>
<gene>
    <name evidence="3" type="ORF">QBC37DRAFT_422257</name>
</gene>
<evidence type="ECO:0000256" key="2">
    <source>
        <dbReference type="SAM" id="MobiDB-lite"/>
    </source>
</evidence>
<dbReference type="InterPro" id="IPR002347">
    <property type="entry name" value="SDR_fam"/>
</dbReference>
<evidence type="ECO:0008006" key="5">
    <source>
        <dbReference type="Google" id="ProtNLM"/>
    </source>
</evidence>
<dbReference type="GO" id="GO:0016491">
    <property type="term" value="F:oxidoreductase activity"/>
    <property type="evidence" value="ECO:0007669"/>
    <property type="project" value="TreeGrafter"/>
</dbReference>
<dbReference type="PANTHER" id="PTHR43313:SF1">
    <property type="entry name" value="3BETA-HYDROXYSTEROID DEHYDROGENASE DHS-16"/>
    <property type="match status" value="1"/>
</dbReference>
<evidence type="ECO:0000313" key="3">
    <source>
        <dbReference type="EMBL" id="KAK4213870.1"/>
    </source>
</evidence>
<proteinExistence type="inferred from homology"/>
<dbReference type="EMBL" id="MU858102">
    <property type="protein sequence ID" value="KAK4213870.1"/>
    <property type="molecule type" value="Genomic_DNA"/>
</dbReference>
<comment type="caution">
    <text evidence="3">The sequence shown here is derived from an EMBL/GenBank/DDBJ whole genome shotgun (WGS) entry which is preliminary data.</text>
</comment>
<dbReference type="PANTHER" id="PTHR43313">
    <property type="entry name" value="SHORT-CHAIN DEHYDROGENASE/REDUCTASE FAMILY 9C"/>
    <property type="match status" value="1"/>
</dbReference>
<dbReference type="PRINTS" id="PR00080">
    <property type="entry name" value="SDRFAMILY"/>
</dbReference>
<accession>A0AAN6Y8G3</accession>
<reference evidence="3" key="1">
    <citation type="journal article" date="2023" name="Mol. Phylogenet. Evol.">
        <title>Genome-scale phylogeny and comparative genomics of the fungal order Sordariales.</title>
        <authorList>
            <person name="Hensen N."/>
            <person name="Bonometti L."/>
            <person name="Westerberg I."/>
            <person name="Brannstrom I.O."/>
            <person name="Guillou S."/>
            <person name="Cros-Aarteil S."/>
            <person name="Calhoun S."/>
            <person name="Haridas S."/>
            <person name="Kuo A."/>
            <person name="Mondo S."/>
            <person name="Pangilinan J."/>
            <person name="Riley R."/>
            <person name="LaButti K."/>
            <person name="Andreopoulos B."/>
            <person name="Lipzen A."/>
            <person name="Chen C."/>
            <person name="Yan M."/>
            <person name="Daum C."/>
            <person name="Ng V."/>
            <person name="Clum A."/>
            <person name="Steindorff A."/>
            <person name="Ohm R.A."/>
            <person name="Martin F."/>
            <person name="Silar P."/>
            <person name="Natvig D.O."/>
            <person name="Lalanne C."/>
            <person name="Gautier V."/>
            <person name="Ament-Velasquez S.L."/>
            <person name="Kruys A."/>
            <person name="Hutchinson M.I."/>
            <person name="Powell A.J."/>
            <person name="Barry K."/>
            <person name="Miller A.N."/>
            <person name="Grigoriev I.V."/>
            <person name="Debuchy R."/>
            <person name="Gladieux P."/>
            <person name="Hiltunen Thoren M."/>
            <person name="Johannesson H."/>
        </authorList>
    </citation>
    <scope>NUCLEOTIDE SEQUENCE</scope>
    <source>
        <strain evidence="3">PSN293</strain>
    </source>
</reference>
<dbReference type="Gene3D" id="3.40.50.720">
    <property type="entry name" value="NAD(P)-binding Rossmann-like Domain"/>
    <property type="match status" value="1"/>
</dbReference>
<keyword evidence="4" id="KW-1185">Reference proteome</keyword>
<dbReference type="InterPro" id="IPR036291">
    <property type="entry name" value="NAD(P)-bd_dom_sf"/>
</dbReference>
<dbReference type="Proteomes" id="UP001301769">
    <property type="component" value="Unassembled WGS sequence"/>
</dbReference>
<dbReference type="Pfam" id="PF00106">
    <property type="entry name" value="adh_short"/>
    <property type="match status" value="1"/>
</dbReference>
<protein>
    <recommendedName>
        <fullName evidence="5">NAD(P)-binding protein</fullName>
    </recommendedName>
</protein>